<name>A0A0W0WM01_9GAMM</name>
<dbReference type="STRING" id="45070.Lnau_2790"/>
<accession>A0A0W0WM01</accession>
<dbReference type="OrthoDB" id="5645946at2"/>
<gene>
    <name evidence="2" type="ORF">Lnau_2790</name>
</gene>
<keyword evidence="3" id="KW-1185">Reference proteome</keyword>
<dbReference type="EMBL" id="LNYO01000024">
    <property type="protein sequence ID" value="KTD33142.1"/>
    <property type="molecule type" value="Genomic_DNA"/>
</dbReference>
<evidence type="ECO:0000313" key="3">
    <source>
        <dbReference type="Proteomes" id="UP000054725"/>
    </source>
</evidence>
<evidence type="ECO:0000313" key="2">
    <source>
        <dbReference type="EMBL" id="KTD33142.1"/>
    </source>
</evidence>
<evidence type="ECO:0000256" key="1">
    <source>
        <dbReference type="SAM" id="MobiDB-lite"/>
    </source>
</evidence>
<comment type="caution">
    <text evidence="2">The sequence shown here is derived from an EMBL/GenBank/DDBJ whole genome shotgun (WGS) entry which is preliminary data.</text>
</comment>
<dbReference type="AlphaFoldDB" id="A0A0W0WM01"/>
<dbReference type="Proteomes" id="UP000054725">
    <property type="component" value="Unassembled WGS sequence"/>
</dbReference>
<organism evidence="2 3">
    <name type="scientific">Legionella nautarum</name>
    <dbReference type="NCBI Taxonomy" id="45070"/>
    <lineage>
        <taxon>Bacteria</taxon>
        <taxon>Pseudomonadati</taxon>
        <taxon>Pseudomonadota</taxon>
        <taxon>Gammaproteobacteria</taxon>
        <taxon>Legionellales</taxon>
        <taxon>Legionellaceae</taxon>
        <taxon>Legionella</taxon>
    </lineage>
</organism>
<dbReference type="PATRIC" id="fig|45070.6.peg.2943"/>
<feature type="region of interest" description="Disordered" evidence="1">
    <location>
        <begin position="172"/>
        <end position="193"/>
    </location>
</feature>
<proteinExistence type="predicted"/>
<reference evidence="2 3" key="1">
    <citation type="submission" date="2015-11" db="EMBL/GenBank/DDBJ databases">
        <title>Genomic analysis of 38 Legionella species identifies large and diverse effector repertoires.</title>
        <authorList>
            <person name="Burstein D."/>
            <person name="Amaro F."/>
            <person name="Zusman T."/>
            <person name="Lifshitz Z."/>
            <person name="Cohen O."/>
            <person name="Gilbert J.A."/>
            <person name="Pupko T."/>
            <person name="Shuman H.A."/>
            <person name="Segal G."/>
        </authorList>
    </citation>
    <scope>NUCLEOTIDE SEQUENCE [LARGE SCALE GENOMIC DNA]</scope>
    <source>
        <strain evidence="2 3">ATCC 49506</strain>
    </source>
</reference>
<sequence length="193" mass="22043">MANETPEASLGMTIDDDPVAIVERVYQLWWHWANFELYIVSPSITPISPPLVLEPEILPGTNEREFVYNIDDHGFKLVTSKGEDMYTSGMSMCKLFNTIEKMIYLLIERLRSGGVDEETEVQVAFGGHILAQRKAFESIINLSYNVVVTNFDPGDWGENYLQIVKRLADRGYGYPSPTPRDRRHVPATPRFTR</sequence>
<dbReference type="RefSeq" id="WP_058506016.1">
    <property type="nucleotide sequence ID" value="NZ_CAAAIF010000003.1"/>
</dbReference>
<protein>
    <submittedName>
        <fullName evidence="2">Virulence protein</fullName>
    </submittedName>
</protein>